<protein>
    <submittedName>
        <fullName evidence="4">Uncharacterized protein</fullName>
    </submittedName>
</protein>
<evidence type="ECO:0000256" key="1">
    <source>
        <dbReference type="ARBA" id="ARBA00007692"/>
    </source>
</evidence>
<comment type="similarity">
    <text evidence="1">Belongs to the mTERF family.</text>
</comment>
<dbReference type="InterPro" id="IPR003690">
    <property type="entry name" value="MTERF"/>
</dbReference>
<dbReference type="PANTHER" id="PTHR13068:SF223">
    <property type="entry name" value="MITOCHONDRIAL TRANSCRIPTION TERMINATION FACTOR FAMILY PROTEIN"/>
    <property type="match status" value="1"/>
</dbReference>
<dbReference type="EMBL" id="JAUHHV010000009">
    <property type="protein sequence ID" value="KAK1413757.1"/>
    <property type="molecule type" value="Genomic_DNA"/>
</dbReference>
<sequence>MNDHDAPDLQVSYISFPAISFHHCRFATMAICLQSRTRTLLSSLLFTEKWFSLLLNQDHLAPKASHFVVGDLSSTTDGLRASFSTCMGLTNKPSVMDDAPSNISDEKHKPQQDQYQLSSMNCQDLFKACGCTNQETSQILERVPSLHNAKLDKLRSKLHILRDLGFTSSDLVKIISWRPRFLRINDGLDERVRYLEHLFGSKEILQTAIIRNPSVLTYDLKNMIKPTVELYKSMGITGKDLTLMLLSVPPIIPRTSLNAEKLEYIRRTGISNDSKMYKYVVTLVAISRLEKIRAKIANLQNFGFSEDEVFQLFGISPFVLTFSVHKVQRNMSFVVTTMKQPARIVLEYPFLLYKNLETALKPRIILAAKIDDMDLGPSINGPRVFTALRMPEKRFVKVFIGCQPPAIANELMQCYVDAKHVQTLSQKREKNSA</sequence>
<dbReference type="Pfam" id="PF02536">
    <property type="entry name" value="mTERF"/>
    <property type="match status" value="2"/>
</dbReference>
<keyword evidence="3" id="KW-0809">Transit peptide</keyword>
<evidence type="ECO:0000313" key="4">
    <source>
        <dbReference type="EMBL" id="KAK1413757.1"/>
    </source>
</evidence>
<organism evidence="4 5">
    <name type="scientific">Tagetes erecta</name>
    <name type="common">African marigold</name>
    <dbReference type="NCBI Taxonomy" id="13708"/>
    <lineage>
        <taxon>Eukaryota</taxon>
        <taxon>Viridiplantae</taxon>
        <taxon>Streptophyta</taxon>
        <taxon>Embryophyta</taxon>
        <taxon>Tracheophyta</taxon>
        <taxon>Spermatophyta</taxon>
        <taxon>Magnoliopsida</taxon>
        <taxon>eudicotyledons</taxon>
        <taxon>Gunneridae</taxon>
        <taxon>Pentapetalae</taxon>
        <taxon>asterids</taxon>
        <taxon>campanulids</taxon>
        <taxon>Asterales</taxon>
        <taxon>Asteraceae</taxon>
        <taxon>Asteroideae</taxon>
        <taxon>Heliantheae alliance</taxon>
        <taxon>Tageteae</taxon>
        <taxon>Tagetes</taxon>
    </lineage>
</organism>
<dbReference type="GO" id="GO:0006353">
    <property type="term" value="P:DNA-templated transcription termination"/>
    <property type="evidence" value="ECO:0007669"/>
    <property type="project" value="UniProtKB-KW"/>
</dbReference>
<keyword evidence="2" id="KW-0806">Transcription termination</keyword>
<comment type="caution">
    <text evidence="4">The sequence shown here is derived from an EMBL/GenBank/DDBJ whole genome shotgun (WGS) entry which is preliminary data.</text>
</comment>
<evidence type="ECO:0000256" key="3">
    <source>
        <dbReference type="ARBA" id="ARBA00022946"/>
    </source>
</evidence>
<evidence type="ECO:0000313" key="5">
    <source>
        <dbReference type="Proteomes" id="UP001229421"/>
    </source>
</evidence>
<dbReference type="GO" id="GO:0003676">
    <property type="term" value="F:nucleic acid binding"/>
    <property type="evidence" value="ECO:0007669"/>
    <property type="project" value="InterPro"/>
</dbReference>
<dbReference type="FunFam" id="1.25.70.10:FF:000026">
    <property type="entry name" value="Mitochondrial transcription termination factor family protein"/>
    <property type="match status" value="1"/>
</dbReference>
<dbReference type="InterPro" id="IPR038538">
    <property type="entry name" value="MTERF_sf"/>
</dbReference>
<dbReference type="Proteomes" id="UP001229421">
    <property type="component" value="Unassembled WGS sequence"/>
</dbReference>
<keyword evidence="2" id="KW-0804">Transcription</keyword>
<keyword evidence="2" id="KW-0805">Transcription regulation</keyword>
<name>A0AAD8K3S9_TARER</name>
<dbReference type="PANTHER" id="PTHR13068">
    <property type="entry name" value="CGI-12 PROTEIN-RELATED"/>
    <property type="match status" value="1"/>
</dbReference>
<keyword evidence="5" id="KW-1185">Reference proteome</keyword>
<gene>
    <name evidence="4" type="ORF">QVD17_35537</name>
</gene>
<dbReference type="AlphaFoldDB" id="A0AAD8K3S9"/>
<accession>A0AAD8K3S9</accession>
<reference evidence="4" key="1">
    <citation type="journal article" date="2023" name="bioRxiv">
        <title>Improved chromosome-level genome assembly for marigold (Tagetes erecta).</title>
        <authorList>
            <person name="Jiang F."/>
            <person name="Yuan L."/>
            <person name="Wang S."/>
            <person name="Wang H."/>
            <person name="Xu D."/>
            <person name="Wang A."/>
            <person name="Fan W."/>
        </authorList>
    </citation>
    <scope>NUCLEOTIDE SEQUENCE</scope>
    <source>
        <strain evidence="4">WSJ</strain>
        <tissue evidence="4">Leaf</tissue>
    </source>
</reference>
<evidence type="ECO:0000256" key="2">
    <source>
        <dbReference type="ARBA" id="ARBA00022472"/>
    </source>
</evidence>
<dbReference type="Gene3D" id="1.25.70.10">
    <property type="entry name" value="Transcription termination factor 3, mitochondrial"/>
    <property type="match status" value="2"/>
</dbReference>
<dbReference type="SMART" id="SM00733">
    <property type="entry name" value="Mterf"/>
    <property type="match status" value="6"/>
</dbReference>
<proteinExistence type="inferred from homology"/>